<dbReference type="OrthoDB" id="61116at2759"/>
<dbReference type="PANTHER" id="PTHR12829:SF4">
    <property type="entry name" value="N(6)-ADENINE-SPECIFIC METHYLTRANSFERASE METTL4"/>
    <property type="match status" value="1"/>
</dbReference>
<dbReference type="Proteomes" id="UP000799324">
    <property type="component" value="Unassembled WGS sequence"/>
</dbReference>
<comment type="similarity">
    <text evidence="1">Belongs to the MT-A70-like family.</text>
</comment>
<dbReference type="SUPFAM" id="SSF53335">
    <property type="entry name" value="S-adenosyl-L-methionine-dependent methyltransferases"/>
    <property type="match status" value="1"/>
</dbReference>
<dbReference type="EMBL" id="MU004294">
    <property type="protein sequence ID" value="KAF2661303.1"/>
    <property type="molecule type" value="Genomic_DNA"/>
</dbReference>
<gene>
    <name evidence="2" type="ORF">K491DRAFT_448591</name>
</gene>
<reference evidence="2" key="1">
    <citation type="journal article" date="2020" name="Stud. Mycol.">
        <title>101 Dothideomycetes genomes: a test case for predicting lifestyles and emergence of pathogens.</title>
        <authorList>
            <person name="Haridas S."/>
            <person name="Albert R."/>
            <person name="Binder M."/>
            <person name="Bloem J."/>
            <person name="Labutti K."/>
            <person name="Salamov A."/>
            <person name="Andreopoulos B."/>
            <person name="Baker S."/>
            <person name="Barry K."/>
            <person name="Bills G."/>
            <person name="Bluhm B."/>
            <person name="Cannon C."/>
            <person name="Castanera R."/>
            <person name="Culley D."/>
            <person name="Daum C."/>
            <person name="Ezra D."/>
            <person name="Gonzalez J."/>
            <person name="Henrissat B."/>
            <person name="Kuo A."/>
            <person name="Liang C."/>
            <person name="Lipzen A."/>
            <person name="Lutzoni F."/>
            <person name="Magnuson J."/>
            <person name="Mondo S."/>
            <person name="Nolan M."/>
            <person name="Ohm R."/>
            <person name="Pangilinan J."/>
            <person name="Park H.-J."/>
            <person name="Ramirez L."/>
            <person name="Alfaro M."/>
            <person name="Sun H."/>
            <person name="Tritt A."/>
            <person name="Yoshinaga Y."/>
            <person name="Zwiers L.-H."/>
            <person name="Turgeon B."/>
            <person name="Goodwin S."/>
            <person name="Spatafora J."/>
            <person name="Crous P."/>
            <person name="Grigoriev I."/>
        </authorList>
    </citation>
    <scope>NUCLEOTIDE SEQUENCE</scope>
    <source>
        <strain evidence="2">CBS 122681</strain>
    </source>
</reference>
<sequence>MEDPEESLGKLSLQSAILYQNSECNITLIDIPTSIALAQGSHDILRSTEPLEEPILIDNHVPKTPKAKETVAKETDPPLHFEYKVDIEAALVKILANVRGPWCLPRNIVNEVPSHTESGMQIEDEEQILVTRLKEWRASKGVEEVFDFDKMMATLGATSETNATSINSVAHPWLMSCRPAREVAGRSQVDGSVSPKEPWTSSFHNPERHALDLTIFDNQDPRSTPEAFTFRIPSRSSFFLCDTEHSEEFRASFRTVTEDYTLPRHFDFVLLDPPWPNGSVKRKGNYEQVGGMPHMRRMLMSANIDSYLEHNGLVGIWITNKKSLRDLVLGPGGLFETWNVGLIEEWIWIKTTTKGAPMFDLDSSWRKPYETLLLGRAAPNAWTKPEVPPVAKRRVIAAVPDNHSRKPCLKALIEPYMPDSNDYSALEIFSRYLVAGWTSWGNEVIKYNWDRYWASSS</sequence>
<dbReference type="InterPro" id="IPR029063">
    <property type="entry name" value="SAM-dependent_MTases_sf"/>
</dbReference>
<proteinExistence type="inferred from homology"/>
<name>A0A6A6TQR9_9PLEO</name>
<dbReference type="AlphaFoldDB" id="A0A6A6TQR9"/>
<dbReference type="PANTHER" id="PTHR12829">
    <property type="entry name" value="N6-ADENOSINE-METHYLTRANSFERASE"/>
    <property type="match status" value="1"/>
</dbReference>
<dbReference type="InterPro" id="IPR007757">
    <property type="entry name" value="MT-A70-like"/>
</dbReference>
<dbReference type="GO" id="GO:0005634">
    <property type="term" value="C:nucleus"/>
    <property type="evidence" value="ECO:0007669"/>
    <property type="project" value="TreeGrafter"/>
</dbReference>
<organism evidence="2 3">
    <name type="scientific">Lophiostoma macrostomum CBS 122681</name>
    <dbReference type="NCBI Taxonomy" id="1314788"/>
    <lineage>
        <taxon>Eukaryota</taxon>
        <taxon>Fungi</taxon>
        <taxon>Dikarya</taxon>
        <taxon>Ascomycota</taxon>
        <taxon>Pezizomycotina</taxon>
        <taxon>Dothideomycetes</taxon>
        <taxon>Pleosporomycetidae</taxon>
        <taxon>Pleosporales</taxon>
        <taxon>Lophiostomataceae</taxon>
        <taxon>Lophiostoma</taxon>
    </lineage>
</organism>
<protein>
    <submittedName>
        <fullName evidence="2">MT-A70-domain-containing protein</fullName>
    </submittedName>
</protein>
<evidence type="ECO:0000313" key="3">
    <source>
        <dbReference type="Proteomes" id="UP000799324"/>
    </source>
</evidence>
<dbReference type="GO" id="GO:0008168">
    <property type="term" value="F:methyltransferase activity"/>
    <property type="evidence" value="ECO:0007669"/>
    <property type="project" value="TreeGrafter"/>
</dbReference>
<keyword evidence="3" id="KW-1185">Reference proteome</keyword>
<accession>A0A6A6TQR9</accession>
<evidence type="ECO:0000256" key="1">
    <source>
        <dbReference type="PROSITE-ProRule" id="PRU00489"/>
    </source>
</evidence>
<dbReference type="Pfam" id="PF05063">
    <property type="entry name" value="MT-A70"/>
    <property type="match status" value="1"/>
</dbReference>
<evidence type="ECO:0000313" key="2">
    <source>
        <dbReference type="EMBL" id="KAF2661303.1"/>
    </source>
</evidence>
<dbReference type="PROSITE" id="PS51143">
    <property type="entry name" value="MT_A70"/>
    <property type="match status" value="1"/>
</dbReference>